<evidence type="ECO:0000256" key="1">
    <source>
        <dbReference type="ARBA" id="ARBA00001946"/>
    </source>
</evidence>
<dbReference type="Proteomes" id="UP000591735">
    <property type="component" value="Unassembled WGS sequence"/>
</dbReference>
<comment type="caution">
    <text evidence="7">The sequence shown here is derived from an EMBL/GenBank/DDBJ whole genome shotgun (WGS) entry which is preliminary data.</text>
</comment>
<name>A0A840UEE0_9GAMM</name>
<dbReference type="EMBL" id="JACHFE010000001">
    <property type="protein sequence ID" value="MBB5319556.1"/>
    <property type="molecule type" value="Genomic_DNA"/>
</dbReference>
<sequence length="572" mass="64567">MSLKTRILALLAALIVVAGSASLLAYRELSAGIIERWGKHVAEIQVRYDSARLLQSLEREIGLARQMAKSSALVQWARTPDSPGLEAAAIRQMESFRTNFRDNSYFVALKNNGHYYYNNAANEFAGNQFRYVLDPEKPEDAWFYRLIDEGRDFHLNVNPDTELGVTKLWIDVLMRDQNSNIVGMVGTGLNLDDFLQDIVDIGQEGITTLFVDYNGAIQLYRDRNYIDFATIIKPEGQKNTVDLLFDNPQDKRQILGMLQMLKQRDGETGAVESGFVTVDGREHLAGVAFLPAIGWFEITLLDLNTLLPVSYLWPLLAVFIISLLITLALFHHVIQSRILRPVISLESAVHRVREGRFDLPYLPKPDNEIGRLVDHFEKMAGTVQDTTRELEAKVASRTEELHRLARVDALTGLKNRRGLDELMAEEIQRAHREQKGFGLIWLDVDHFKAINDNFGHQTGDDILCRVALWLKASVRPYDHPGRWGGDEFVVVLSPCEAEDLEQIAHRIRTDVERESSQTGTPVTVSVGGYYSLPGDSIETLLRKADQALYTAKREGRNRVVIQKPDAAEADTV</sequence>
<dbReference type="PANTHER" id="PTHR45138">
    <property type="entry name" value="REGULATORY COMPONENTS OF SENSORY TRANSDUCTION SYSTEM"/>
    <property type="match status" value="1"/>
</dbReference>
<reference evidence="7 8" key="1">
    <citation type="submission" date="2020-08" db="EMBL/GenBank/DDBJ databases">
        <title>Genomic Encyclopedia of Type Strains, Phase IV (KMG-IV): sequencing the most valuable type-strain genomes for metagenomic binning, comparative biology and taxonomic classification.</title>
        <authorList>
            <person name="Goeker M."/>
        </authorList>
    </citation>
    <scope>NUCLEOTIDE SEQUENCE [LARGE SCALE GENOMIC DNA]</scope>
    <source>
        <strain evidence="7 8">DSM 22359</strain>
    </source>
</reference>
<dbReference type="InterPro" id="IPR000160">
    <property type="entry name" value="GGDEF_dom"/>
</dbReference>
<dbReference type="FunFam" id="3.30.70.270:FF:000001">
    <property type="entry name" value="Diguanylate cyclase domain protein"/>
    <property type="match status" value="1"/>
</dbReference>
<dbReference type="InterPro" id="IPR029787">
    <property type="entry name" value="Nucleotide_cyclase"/>
</dbReference>
<dbReference type="GO" id="GO:0007165">
    <property type="term" value="P:signal transduction"/>
    <property type="evidence" value="ECO:0007669"/>
    <property type="project" value="InterPro"/>
</dbReference>
<dbReference type="EC" id="2.7.7.65" evidence="2"/>
<dbReference type="InterPro" id="IPR043128">
    <property type="entry name" value="Rev_trsase/Diguanyl_cyclase"/>
</dbReference>
<evidence type="ECO:0000313" key="7">
    <source>
        <dbReference type="EMBL" id="MBB5319556.1"/>
    </source>
</evidence>
<proteinExistence type="predicted"/>
<dbReference type="SMART" id="SM00267">
    <property type="entry name" value="GGDEF"/>
    <property type="match status" value="1"/>
</dbReference>
<dbReference type="InterPro" id="IPR050469">
    <property type="entry name" value="Diguanylate_Cyclase"/>
</dbReference>
<feature type="transmembrane region" description="Helical" evidence="4">
    <location>
        <begin position="311"/>
        <end position="330"/>
    </location>
</feature>
<feature type="domain" description="HAMP" evidence="5">
    <location>
        <begin position="336"/>
        <end position="388"/>
    </location>
</feature>
<organism evidence="7 8">
    <name type="scientific">Marinobacter oulmenensis</name>
    <dbReference type="NCBI Taxonomy" id="643747"/>
    <lineage>
        <taxon>Bacteria</taxon>
        <taxon>Pseudomonadati</taxon>
        <taxon>Pseudomonadota</taxon>
        <taxon>Gammaproteobacteria</taxon>
        <taxon>Pseudomonadales</taxon>
        <taxon>Marinobacteraceae</taxon>
        <taxon>Marinobacter</taxon>
    </lineage>
</organism>
<evidence type="ECO:0000256" key="2">
    <source>
        <dbReference type="ARBA" id="ARBA00012528"/>
    </source>
</evidence>
<dbReference type="GO" id="GO:0052621">
    <property type="term" value="F:diguanylate cyclase activity"/>
    <property type="evidence" value="ECO:0007669"/>
    <property type="project" value="UniProtKB-EC"/>
</dbReference>
<accession>A0A840UEE0</accession>
<keyword evidence="4" id="KW-0472">Membrane</keyword>
<protein>
    <recommendedName>
        <fullName evidence="2">diguanylate cyclase</fullName>
        <ecNumber evidence="2">2.7.7.65</ecNumber>
    </recommendedName>
</protein>
<keyword evidence="4" id="KW-1133">Transmembrane helix</keyword>
<evidence type="ECO:0000313" key="8">
    <source>
        <dbReference type="Proteomes" id="UP000591735"/>
    </source>
</evidence>
<dbReference type="RefSeq" id="WP_183698532.1">
    <property type="nucleotide sequence ID" value="NZ_JACHFE010000001.1"/>
</dbReference>
<dbReference type="CDD" id="cd01949">
    <property type="entry name" value="GGDEF"/>
    <property type="match status" value="1"/>
</dbReference>
<dbReference type="Gene3D" id="6.10.340.10">
    <property type="match status" value="1"/>
</dbReference>
<keyword evidence="4" id="KW-0812">Transmembrane</keyword>
<dbReference type="CDD" id="cd06225">
    <property type="entry name" value="HAMP"/>
    <property type="match status" value="1"/>
</dbReference>
<dbReference type="SMART" id="SM00304">
    <property type="entry name" value="HAMP"/>
    <property type="match status" value="1"/>
</dbReference>
<dbReference type="Gene3D" id="3.30.70.270">
    <property type="match status" value="1"/>
</dbReference>
<dbReference type="PROSITE" id="PS50885">
    <property type="entry name" value="HAMP"/>
    <property type="match status" value="1"/>
</dbReference>
<keyword evidence="8" id="KW-1185">Reference proteome</keyword>
<comment type="catalytic activity">
    <reaction evidence="3">
        <text>2 GTP = 3',3'-c-di-GMP + 2 diphosphate</text>
        <dbReference type="Rhea" id="RHEA:24898"/>
        <dbReference type="ChEBI" id="CHEBI:33019"/>
        <dbReference type="ChEBI" id="CHEBI:37565"/>
        <dbReference type="ChEBI" id="CHEBI:58805"/>
        <dbReference type="EC" id="2.7.7.65"/>
    </reaction>
</comment>
<dbReference type="PROSITE" id="PS50887">
    <property type="entry name" value="GGDEF"/>
    <property type="match status" value="1"/>
</dbReference>
<evidence type="ECO:0000256" key="3">
    <source>
        <dbReference type="ARBA" id="ARBA00034247"/>
    </source>
</evidence>
<dbReference type="SUPFAM" id="SSF158472">
    <property type="entry name" value="HAMP domain-like"/>
    <property type="match status" value="1"/>
</dbReference>
<dbReference type="PANTHER" id="PTHR45138:SF9">
    <property type="entry name" value="DIGUANYLATE CYCLASE DGCM-RELATED"/>
    <property type="match status" value="1"/>
</dbReference>
<dbReference type="GO" id="GO:0016020">
    <property type="term" value="C:membrane"/>
    <property type="evidence" value="ECO:0007669"/>
    <property type="project" value="InterPro"/>
</dbReference>
<gene>
    <name evidence="7" type="ORF">HNR38_000024</name>
</gene>
<comment type="cofactor">
    <cofactor evidence="1">
        <name>Mg(2+)</name>
        <dbReference type="ChEBI" id="CHEBI:18420"/>
    </cofactor>
</comment>
<dbReference type="NCBIfam" id="TIGR00254">
    <property type="entry name" value="GGDEF"/>
    <property type="match status" value="1"/>
</dbReference>
<dbReference type="AlphaFoldDB" id="A0A840UEE0"/>
<dbReference type="Pfam" id="PF00672">
    <property type="entry name" value="HAMP"/>
    <property type="match status" value="1"/>
</dbReference>
<feature type="domain" description="GGDEF" evidence="6">
    <location>
        <begin position="435"/>
        <end position="564"/>
    </location>
</feature>
<evidence type="ECO:0000259" key="6">
    <source>
        <dbReference type="PROSITE" id="PS50887"/>
    </source>
</evidence>
<evidence type="ECO:0000256" key="4">
    <source>
        <dbReference type="SAM" id="Phobius"/>
    </source>
</evidence>
<dbReference type="Pfam" id="PF00990">
    <property type="entry name" value="GGDEF"/>
    <property type="match status" value="1"/>
</dbReference>
<dbReference type="SUPFAM" id="SSF55073">
    <property type="entry name" value="Nucleotide cyclase"/>
    <property type="match status" value="1"/>
</dbReference>
<dbReference type="InterPro" id="IPR003660">
    <property type="entry name" value="HAMP_dom"/>
</dbReference>
<evidence type="ECO:0000259" key="5">
    <source>
        <dbReference type="PROSITE" id="PS50885"/>
    </source>
</evidence>